<dbReference type="InterPro" id="IPR001387">
    <property type="entry name" value="Cro/C1-type_HTH"/>
</dbReference>
<proteinExistence type="predicted"/>
<dbReference type="NCBIfam" id="TIGR02684">
    <property type="entry name" value="dnstrm_HI1420"/>
    <property type="match status" value="1"/>
</dbReference>
<dbReference type="PANTHER" id="PTHR40275">
    <property type="entry name" value="SSL7038 PROTEIN"/>
    <property type="match status" value="1"/>
</dbReference>
<evidence type="ECO:0000313" key="3">
    <source>
        <dbReference type="EMBL" id="ARU04727.1"/>
    </source>
</evidence>
<evidence type="ECO:0000313" key="4">
    <source>
        <dbReference type="Proteomes" id="UP000196138"/>
    </source>
</evidence>
<organism evidence="3 4">
    <name type="scientific">Comamonas serinivorans</name>
    <dbReference type="NCBI Taxonomy" id="1082851"/>
    <lineage>
        <taxon>Bacteria</taxon>
        <taxon>Pseudomonadati</taxon>
        <taxon>Pseudomonadota</taxon>
        <taxon>Betaproteobacteria</taxon>
        <taxon>Burkholderiales</taxon>
        <taxon>Comamonadaceae</taxon>
        <taxon>Comamonas</taxon>
    </lineage>
</organism>
<evidence type="ECO:0000256" key="1">
    <source>
        <dbReference type="SAM" id="MobiDB-lite"/>
    </source>
</evidence>
<accession>A0A1Y0EMB0</accession>
<feature type="domain" description="HTH cro/C1-type" evidence="2">
    <location>
        <begin position="48"/>
        <end position="91"/>
    </location>
</feature>
<keyword evidence="4" id="KW-1185">Reference proteome</keyword>
<protein>
    <submittedName>
        <fullName evidence="3">Putative addiction module antidote protein</fullName>
    </submittedName>
</protein>
<feature type="region of interest" description="Disordered" evidence="1">
    <location>
        <begin position="92"/>
        <end position="127"/>
    </location>
</feature>
<reference evidence="3 4" key="1">
    <citation type="submission" date="2017-05" db="EMBL/GenBank/DDBJ databases">
        <authorList>
            <person name="Song R."/>
            <person name="Chenine A.L."/>
            <person name="Ruprecht R.M."/>
        </authorList>
    </citation>
    <scope>NUCLEOTIDE SEQUENCE [LARGE SCALE GENOMIC DNA]</scope>
    <source>
        <strain evidence="3 4">DSM 26136</strain>
    </source>
</reference>
<sequence>MVKTKPFDAAEFLTNDAEMLAYIQAALEDGDPLLVAAALGDVARARGMADLARKTGLSRESLYKGLSGESAPTTTTFFKVVEAFGLRLDIRAKDSSPPRKPFTRKTVQAKPKKTTLRPHSRTVGAHA</sequence>
<evidence type="ECO:0000259" key="2">
    <source>
        <dbReference type="PROSITE" id="PS50943"/>
    </source>
</evidence>
<dbReference type="KEGG" id="cser:CCO03_08605"/>
<dbReference type="InterPro" id="IPR010982">
    <property type="entry name" value="Lambda_DNA-bd_dom_sf"/>
</dbReference>
<dbReference type="Proteomes" id="UP000196138">
    <property type="component" value="Chromosome"/>
</dbReference>
<dbReference type="CDD" id="cd00093">
    <property type="entry name" value="HTH_XRE"/>
    <property type="match status" value="1"/>
</dbReference>
<dbReference type="InterPro" id="IPR014057">
    <property type="entry name" value="HI1420"/>
</dbReference>
<dbReference type="AlphaFoldDB" id="A0A1Y0EMB0"/>
<dbReference type="GO" id="GO:0003677">
    <property type="term" value="F:DNA binding"/>
    <property type="evidence" value="ECO:0007669"/>
    <property type="project" value="InterPro"/>
</dbReference>
<dbReference type="RefSeq" id="WP_087279874.1">
    <property type="nucleotide sequence ID" value="NZ_CP021455.1"/>
</dbReference>
<dbReference type="PROSITE" id="PS50943">
    <property type="entry name" value="HTH_CROC1"/>
    <property type="match status" value="1"/>
</dbReference>
<dbReference type="SUPFAM" id="SSF47413">
    <property type="entry name" value="lambda repressor-like DNA-binding domains"/>
    <property type="match status" value="1"/>
</dbReference>
<dbReference type="Pfam" id="PF21716">
    <property type="entry name" value="dnstrm_HI1420"/>
    <property type="match status" value="1"/>
</dbReference>
<dbReference type="Gene3D" id="1.10.260.40">
    <property type="entry name" value="lambda repressor-like DNA-binding domains"/>
    <property type="match status" value="1"/>
</dbReference>
<feature type="compositionally biased region" description="Basic residues" evidence="1">
    <location>
        <begin position="110"/>
        <end position="120"/>
    </location>
</feature>
<dbReference type="OrthoDB" id="9798416at2"/>
<dbReference type="EMBL" id="CP021455">
    <property type="protein sequence ID" value="ARU04727.1"/>
    <property type="molecule type" value="Genomic_DNA"/>
</dbReference>
<name>A0A1Y0EMB0_9BURK</name>
<gene>
    <name evidence="3" type="ORF">CCO03_08605</name>
</gene>
<dbReference type="PANTHER" id="PTHR40275:SF1">
    <property type="entry name" value="SSL7038 PROTEIN"/>
    <property type="match status" value="1"/>
</dbReference>